<evidence type="ECO:0000256" key="8">
    <source>
        <dbReference type="ARBA" id="ARBA00030945"/>
    </source>
</evidence>
<accession>A0A972JZY9</accession>
<evidence type="ECO:0000256" key="2">
    <source>
        <dbReference type="ARBA" id="ARBA00007381"/>
    </source>
</evidence>
<evidence type="ECO:0000256" key="9">
    <source>
        <dbReference type="ARBA" id="ARBA00033103"/>
    </source>
</evidence>
<dbReference type="AlphaFoldDB" id="A0A972JZY9"/>
<dbReference type="PANTHER" id="PTHR30005:SF0">
    <property type="entry name" value="RETROGRADE REGULATION PROTEIN 2"/>
    <property type="match status" value="1"/>
</dbReference>
<evidence type="ECO:0000256" key="4">
    <source>
        <dbReference type="ARBA" id="ARBA00017249"/>
    </source>
</evidence>
<dbReference type="Gene3D" id="1.10.3210.10">
    <property type="entry name" value="Hypothetical protein af1432"/>
    <property type="match status" value="1"/>
</dbReference>
<dbReference type="EMBL" id="WHOD01000013">
    <property type="protein sequence ID" value="NOU92348.1"/>
    <property type="molecule type" value="Genomic_DNA"/>
</dbReference>
<keyword evidence="5" id="KW-0378">Hydrolase</keyword>
<comment type="similarity">
    <text evidence="2">Belongs to the heat shock protein 70 family.</text>
</comment>
<protein>
    <recommendedName>
        <fullName evidence="3">Chaperone protein DnaK</fullName>
    </recommendedName>
    <alternativeName>
        <fullName evidence="4">Chaperone protein dnaK</fullName>
    </alternativeName>
    <alternativeName>
        <fullName evidence="9">HSP70</fullName>
    </alternativeName>
    <alternativeName>
        <fullName evidence="8">Heat shock 70 kDa protein</fullName>
    </alternativeName>
    <alternativeName>
        <fullName evidence="7">Heat shock protein 70</fullName>
    </alternativeName>
</protein>
<dbReference type="PANTHER" id="PTHR30005">
    <property type="entry name" value="EXOPOLYPHOSPHATASE"/>
    <property type="match status" value="1"/>
</dbReference>
<evidence type="ECO:0000256" key="3">
    <source>
        <dbReference type="ARBA" id="ARBA00014415"/>
    </source>
</evidence>
<dbReference type="GO" id="GO:0016787">
    <property type="term" value="F:hydrolase activity"/>
    <property type="evidence" value="ECO:0007669"/>
    <property type="project" value="UniProtKB-KW"/>
</dbReference>
<keyword evidence="6" id="KW-0346">Stress response</keyword>
<reference evidence="12" key="1">
    <citation type="submission" date="2019-10" db="EMBL/GenBank/DDBJ databases">
        <title>Description of Paenibacillus glebae sp. nov.</title>
        <authorList>
            <person name="Carlier A."/>
            <person name="Qi S."/>
        </authorList>
    </citation>
    <scope>NUCLEOTIDE SEQUENCE</scope>
    <source>
        <strain evidence="12">LMG 31456</strain>
    </source>
</reference>
<dbReference type="Proteomes" id="UP000641588">
    <property type="component" value="Unassembled WGS sequence"/>
</dbReference>
<dbReference type="InterPro" id="IPR043129">
    <property type="entry name" value="ATPase_NBD"/>
</dbReference>
<evidence type="ECO:0000256" key="1">
    <source>
        <dbReference type="ARBA" id="ARBA00007125"/>
    </source>
</evidence>
<dbReference type="Gene3D" id="3.30.420.40">
    <property type="match status" value="1"/>
</dbReference>
<dbReference type="GO" id="GO:0006357">
    <property type="term" value="P:regulation of transcription by RNA polymerase II"/>
    <property type="evidence" value="ECO:0007669"/>
    <property type="project" value="TreeGrafter"/>
</dbReference>
<organism evidence="12 13">
    <name type="scientific">Paenibacillus foliorum</name>
    <dbReference type="NCBI Taxonomy" id="2654974"/>
    <lineage>
        <taxon>Bacteria</taxon>
        <taxon>Bacillati</taxon>
        <taxon>Bacillota</taxon>
        <taxon>Bacilli</taxon>
        <taxon>Bacillales</taxon>
        <taxon>Paenibacillaceae</taxon>
        <taxon>Paenibacillus</taxon>
    </lineage>
</organism>
<feature type="domain" description="Ppx/GppA phosphatase N-terminal" evidence="10">
    <location>
        <begin position="21"/>
        <end position="303"/>
    </location>
</feature>
<evidence type="ECO:0000256" key="6">
    <source>
        <dbReference type="ARBA" id="ARBA00023016"/>
    </source>
</evidence>
<comment type="similarity">
    <text evidence="1">Belongs to the GppA/Ppx family.</text>
</comment>
<dbReference type="CDD" id="cd24052">
    <property type="entry name" value="ASKHA_NBD_HpPPX-GppA-like"/>
    <property type="match status" value="1"/>
</dbReference>
<dbReference type="PROSITE" id="PS00329">
    <property type="entry name" value="HSP70_2"/>
    <property type="match status" value="1"/>
</dbReference>
<proteinExistence type="inferred from homology"/>
<evidence type="ECO:0000256" key="7">
    <source>
        <dbReference type="ARBA" id="ARBA00030019"/>
    </source>
</evidence>
<dbReference type="Pfam" id="PF02541">
    <property type="entry name" value="Ppx-GppA"/>
    <property type="match status" value="1"/>
</dbReference>
<dbReference type="PIRSF" id="PIRSF001267">
    <property type="entry name" value="Pyrophosphatase_GppA_Ppx"/>
    <property type="match status" value="1"/>
</dbReference>
<evidence type="ECO:0000256" key="5">
    <source>
        <dbReference type="ARBA" id="ARBA00022801"/>
    </source>
</evidence>
<dbReference type="InterPro" id="IPR030673">
    <property type="entry name" value="PyroPPase_GppA_Ppx"/>
</dbReference>
<dbReference type="InterPro" id="IPR048950">
    <property type="entry name" value="Ppx_GppA_C"/>
</dbReference>
<comment type="caution">
    <text evidence="12">The sequence shown here is derived from an EMBL/GenBank/DDBJ whole genome shotgun (WGS) entry which is preliminary data.</text>
</comment>
<dbReference type="SUPFAM" id="SSF53067">
    <property type="entry name" value="Actin-like ATPase domain"/>
    <property type="match status" value="2"/>
</dbReference>
<keyword evidence="13" id="KW-1185">Reference proteome</keyword>
<dbReference type="InterPro" id="IPR003695">
    <property type="entry name" value="Ppx_GppA_N"/>
</dbReference>
<gene>
    <name evidence="12" type="ORF">GC093_03730</name>
</gene>
<feature type="domain" description="Ppx/GppA phosphatase C-terminal" evidence="11">
    <location>
        <begin position="332"/>
        <end position="457"/>
    </location>
</feature>
<evidence type="ECO:0000259" key="11">
    <source>
        <dbReference type="Pfam" id="PF21447"/>
    </source>
</evidence>
<sequence>MPNSRRIGIIDIGSNSIRLVIYEMNQLNAYRVIGEFKQSARLSQRIGPDNSLPPDDVQAIVGILSHFKQVCNANQVSEIRAAATAAIRNAANSQHIIQTLHYQTGIEVELLSGEDEARLGFLGMINSLDIPDGIVVDIGGGSTEVTIFRNRTRLKSVSFPFGAVNTGRRFSTNGDCSEEQLKQIRHMVQEAVANEPWIKMHPGLPFIGLGGTIRSLSKINQKKQKYSLPVTHNYPISALDMDELMQWLSSLPNDKRKKVDGLSKERFDIIVPGMTLLQALFEATGSSHYVISGAGLRDGLFHEAFLPDHLASMSLLDHSARNLLALHSTAPVAHLEQVTANAAILFNALQSLHGLDDRSLQVLRAAALLHRIGVAVNYYHFVKHSFYLIAHSRIDGLSHRETLICAAAATYKTKNKTQQIYLQHKDILSDTDLDLIAKLGTILQLAIALDISEAQSIASFSAIIDPKDLLIHAQIKNDPSFELRGVESVQKEFSKIWGLKPVIQTS</sequence>
<evidence type="ECO:0000313" key="13">
    <source>
        <dbReference type="Proteomes" id="UP000641588"/>
    </source>
</evidence>
<dbReference type="InterPro" id="IPR050273">
    <property type="entry name" value="GppA/Ppx_hydrolase"/>
</dbReference>
<dbReference type="InterPro" id="IPR018181">
    <property type="entry name" value="Heat_shock_70_CS"/>
</dbReference>
<dbReference type="Gene3D" id="3.30.420.150">
    <property type="entry name" value="Exopolyphosphatase. Domain 2"/>
    <property type="match status" value="1"/>
</dbReference>
<evidence type="ECO:0000259" key="10">
    <source>
        <dbReference type="Pfam" id="PF02541"/>
    </source>
</evidence>
<dbReference type="Pfam" id="PF21447">
    <property type="entry name" value="Ppx-GppA_III"/>
    <property type="match status" value="1"/>
</dbReference>
<name>A0A972JZY9_9BACL</name>
<dbReference type="SUPFAM" id="SSF109604">
    <property type="entry name" value="HD-domain/PDEase-like"/>
    <property type="match status" value="1"/>
</dbReference>
<dbReference type="RefSeq" id="WP_171650521.1">
    <property type="nucleotide sequence ID" value="NZ_WHOD01000013.1"/>
</dbReference>
<evidence type="ECO:0000313" key="12">
    <source>
        <dbReference type="EMBL" id="NOU92348.1"/>
    </source>
</evidence>